<evidence type="ECO:0000313" key="3">
    <source>
        <dbReference type="Proteomes" id="UP000010087"/>
    </source>
</evidence>
<sequence length="174" mass="18922">MPRRSAGVDPNQSPAPHRPARRTPRTCIHAKMPPRSRCRNALRRTIARRRSTRPSRRAAERCSIVGSTYAPAEAASLQRLAIGMLAHQGAPPRGLCRRDARLPQSPSAGAPSSECPIIGMPARRSTPPQRRRRRNTRSSGCSIAGVRPLRNTRSSSDSAAGILRRASRRAVGTA</sequence>
<feature type="region of interest" description="Disordered" evidence="1">
    <location>
        <begin position="90"/>
        <end position="174"/>
    </location>
</feature>
<name>A0A0H3HXN1_BURP2</name>
<evidence type="ECO:0000256" key="1">
    <source>
        <dbReference type="SAM" id="MobiDB-lite"/>
    </source>
</evidence>
<dbReference type="KEGG" id="bpz:BP1026B_II2458"/>
<evidence type="ECO:0000313" key="2">
    <source>
        <dbReference type="EMBL" id="AFI70667.1"/>
    </source>
</evidence>
<dbReference type="Proteomes" id="UP000010087">
    <property type="component" value="Chromosome 2"/>
</dbReference>
<dbReference type="EMBL" id="CP002834">
    <property type="protein sequence ID" value="AFI70667.1"/>
    <property type="molecule type" value="Genomic_DNA"/>
</dbReference>
<protein>
    <submittedName>
        <fullName evidence="2">Uncharacterized protein</fullName>
    </submittedName>
</protein>
<dbReference type="AlphaFoldDB" id="A0A0H3HXN1"/>
<gene>
    <name evidence="2" type="ordered locus">BP1026B_II2458</name>
</gene>
<organism evidence="2 3">
    <name type="scientific">Burkholderia pseudomallei (strain 1026b)</name>
    <dbReference type="NCBI Taxonomy" id="884204"/>
    <lineage>
        <taxon>Bacteria</taxon>
        <taxon>Pseudomonadati</taxon>
        <taxon>Pseudomonadota</taxon>
        <taxon>Betaproteobacteria</taxon>
        <taxon>Burkholderiales</taxon>
        <taxon>Burkholderiaceae</taxon>
        <taxon>Burkholderia</taxon>
        <taxon>pseudomallei group</taxon>
    </lineage>
</organism>
<accession>A0A0H3HXN1</accession>
<reference evidence="2 3" key="1">
    <citation type="journal article" date="2012" name="PLoS ONE">
        <title>Evolution of Burkholderia pseudomallei in recurrent melioidosis.</title>
        <authorList>
            <person name="Hayden H.S."/>
            <person name="Lim R."/>
            <person name="Brittnacher M.J."/>
            <person name="Sims E.H."/>
            <person name="Ramage E.R."/>
            <person name="Fong C."/>
            <person name="Wu Z."/>
            <person name="Crist E."/>
            <person name="Chang J."/>
            <person name="Zhou Y."/>
            <person name="Radey M."/>
            <person name="Rohmer L."/>
            <person name="Haugen E."/>
            <person name="Gillett W."/>
            <person name="Wuthiekanun V."/>
            <person name="Peacock S.J."/>
            <person name="Kaul R."/>
            <person name="Miller S.I."/>
            <person name="Manoil C."/>
            <person name="Jacobs M.A."/>
        </authorList>
    </citation>
    <scope>NUCLEOTIDE SEQUENCE [LARGE SCALE GENOMIC DNA]</scope>
    <source>
        <strain evidence="2 3">1026b</strain>
    </source>
</reference>
<feature type="region of interest" description="Disordered" evidence="1">
    <location>
        <begin position="1"/>
        <end position="35"/>
    </location>
</feature>
<proteinExistence type="predicted"/>